<dbReference type="EMBL" id="JACTNF010000021">
    <property type="protein sequence ID" value="MBO1076433.1"/>
    <property type="molecule type" value="Genomic_DNA"/>
</dbReference>
<sequence>MIQQEFQRREAAVNLAISHVIEKGFDDIFKAPTFLDPLEAVMNLVLEN</sequence>
<comment type="caution">
    <text evidence="1">The sequence shown here is derived from an EMBL/GenBank/DDBJ whole genome shotgun (WGS) entry which is preliminary data.</text>
</comment>
<reference evidence="1 2" key="1">
    <citation type="submission" date="2020-09" db="EMBL/GenBank/DDBJ databases">
        <title>Roseomonas.</title>
        <authorList>
            <person name="Zhu W."/>
        </authorList>
    </citation>
    <scope>NUCLEOTIDE SEQUENCE [LARGE SCALE GENOMIC DNA]</scope>
    <source>
        <strain evidence="1 2">1311</strain>
    </source>
</reference>
<name>A0ABS3KG40_9PROT</name>
<proteinExistence type="predicted"/>
<evidence type="ECO:0000313" key="2">
    <source>
        <dbReference type="Proteomes" id="UP001518990"/>
    </source>
</evidence>
<dbReference type="RefSeq" id="WP_207449401.1">
    <property type="nucleotide sequence ID" value="NZ_CP061091.1"/>
</dbReference>
<organism evidence="1 2">
    <name type="scientific">Roseomonas marmotae</name>
    <dbReference type="NCBI Taxonomy" id="2768161"/>
    <lineage>
        <taxon>Bacteria</taxon>
        <taxon>Pseudomonadati</taxon>
        <taxon>Pseudomonadota</taxon>
        <taxon>Alphaproteobacteria</taxon>
        <taxon>Acetobacterales</taxon>
        <taxon>Roseomonadaceae</taxon>
        <taxon>Roseomonas</taxon>
    </lineage>
</organism>
<protein>
    <submittedName>
        <fullName evidence="1">Uncharacterized protein</fullName>
    </submittedName>
</protein>
<keyword evidence="2" id="KW-1185">Reference proteome</keyword>
<gene>
    <name evidence="1" type="ORF">IAI60_17620</name>
</gene>
<accession>A0ABS3KG40</accession>
<evidence type="ECO:0000313" key="1">
    <source>
        <dbReference type="EMBL" id="MBO1076433.1"/>
    </source>
</evidence>
<dbReference type="Proteomes" id="UP001518990">
    <property type="component" value="Unassembled WGS sequence"/>
</dbReference>